<accession>A0A8J8MLP3</accession>
<evidence type="ECO:0000259" key="1">
    <source>
        <dbReference type="Pfam" id="PF02589"/>
    </source>
</evidence>
<dbReference type="PANTHER" id="PTHR36179">
    <property type="entry name" value="LUD_DOM DOMAIN-CONTAINING PROTEIN"/>
    <property type="match status" value="1"/>
</dbReference>
<reference evidence="2" key="1">
    <citation type="submission" date="2020-07" db="EMBL/GenBank/DDBJ databases">
        <title>Vallitalea pronyensis genome.</title>
        <authorList>
            <person name="Postec A."/>
        </authorList>
    </citation>
    <scope>NUCLEOTIDE SEQUENCE</scope>
    <source>
        <strain evidence="2">FatNI3</strain>
    </source>
</reference>
<proteinExistence type="predicted"/>
<keyword evidence="3" id="KW-1185">Reference proteome</keyword>
<organism evidence="2 3">
    <name type="scientific">Vallitalea pronyensis</name>
    <dbReference type="NCBI Taxonomy" id="1348613"/>
    <lineage>
        <taxon>Bacteria</taxon>
        <taxon>Bacillati</taxon>
        <taxon>Bacillota</taxon>
        <taxon>Clostridia</taxon>
        <taxon>Lachnospirales</taxon>
        <taxon>Vallitaleaceae</taxon>
        <taxon>Vallitalea</taxon>
    </lineage>
</organism>
<dbReference type="PANTHER" id="PTHR36179:SF2">
    <property type="entry name" value="LUD DOMAIN-CONTAINING PROTEIN"/>
    <property type="match status" value="1"/>
</dbReference>
<evidence type="ECO:0000313" key="2">
    <source>
        <dbReference type="EMBL" id="QUI23598.1"/>
    </source>
</evidence>
<dbReference type="EMBL" id="CP058649">
    <property type="protein sequence ID" value="QUI23598.1"/>
    <property type="molecule type" value="Genomic_DNA"/>
</dbReference>
<dbReference type="RefSeq" id="WP_212694283.1">
    <property type="nucleotide sequence ID" value="NZ_CP058649.1"/>
</dbReference>
<protein>
    <submittedName>
        <fullName evidence="2">Lactate utilization protein</fullName>
    </submittedName>
</protein>
<evidence type="ECO:0000313" key="3">
    <source>
        <dbReference type="Proteomes" id="UP000683246"/>
    </source>
</evidence>
<dbReference type="InterPro" id="IPR003741">
    <property type="entry name" value="LUD_dom"/>
</dbReference>
<feature type="domain" description="LUD" evidence="1">
    <location>
        <begin position="15"/>
        <end position="205"/>
    </location>
</feature>
<dbReference type="Pfam" id="PF02589">
    <property type="entry name" value="LUD_dom"/>
    <property type="match status" value="1"/>
</dbReference>
<dbReference type="AlphaFoldDB" id="A0A8J8MLP3"/>
<dbReference type="SUPFAM" id="SSF100950">
    <property type="entry name" value="NagB/RpiA/CoA transferase-like"/>
    <property type="match status" value="1"/>
</dbReference>
<dbReference type="Proteomes" id="UP000683246">
    <property type="component" value="Chromosome"/>
</dbReference>
<sequence length="211" mass="23129">MTPRQKYYENTSKTLIKAFEKRSIEAHYCSTSAGAKEMVLSLMKEGSTVSWGGSMTLHDMNLFEALEKGDYKLLDRSKAKDPGEADMIYHQALSADYYVMSSNAITLDGKLVNIDGNGNRLAALIYGPTHVIVVAGMNKVVLDEEAALKRVRNEASPINTVRLNKNTPCAHTGTCADCLSDDCICCQTVITRKSRVPGRIKVILVGESLGY</sequence>
<dbReference type="KEGG" id="vpy:HZI73_15455"/>
<gene>
    <name evidence="2" type="ORF">HZI73_15455</name>
</gene>
<dbReference type="PIRSF" id="PIRSF020269">
    <property type="entry name" value="DUF1121"/>
    <property type="match status" value="1"/>
</dbReference>
<name>A0A8J8MLP3_9FIRM</name>
<dbReference type="InterPro" id="IPR009501">
    <property type="entry name" value="UCP020269"/>
</dbReference>
<dbReference type="InterPro" id="IPR037171">
    <property type="entry name" value="NagB/RpiA_transferase-like"/>
</dbReference>